<dbReference type="Pfam" id="PF00912">
    <property type="entry name" value="Transgly"/>
    <property type="match status" value="1"/>
</dbReference>
<name>A0A0D8BJV6_9ACTN</name>
<evidence type="ECO:0000256" key="13">
    <source>
        <dbReference type="ARBA" id="ARBA00049902"/>
    </source>
</evidence>
<keyword evidence="10" id="KW-0511">Multifunctional enzyme</keyword>
<dbReference type="InterPro" id="IPR023346">
    <property type="entry name" value="Lysozyme-like_dom_sf"/>
</dbReference>
<keyword evidence="7" id="KW-0378">Hydrolase</keyword>
<dbReference type="FunFam" id="1.10.3810.10:FF:000001">
    <property type="entry name" value="Penicillin-binding protein 1A"/>
    <property type="match status" value="1"/>
</dbReference>
<dbReference type="GO" id="GO:0006508">
    <property type="term" value="P:proteolysis"/>
    <property type="evidence" value="ECO:0007669"/>
    <property type="project" value="UniProtKB-KW"/>
</dbReference>
<evidence type="ECO:0000256" key="2">
    <source>
        <dbReference type="ARBA" id="ARBA00007739"/>
    </source>
</evidence>
<comment type="catalytic activity">
    <reaction evidence="12">
        <text>Preferential cleavage: (Ac)2-L-Lys-D-Ala-|-D-Ala. Also transpeptidation of peptidyl-alanyl moieties that are N-acyl substituents of D-alanine.</text>
        <dbReference type="EC" id="3.4.16.4"/>
    </reaction>
</comment>
<keyword evidence="11" id="KW-0961">Cell wall biogenesis/degradation</keyword>
<evidence type="ECO:0000256" key="14">
    <source>
        <dbReference type="SAM" id="MobiDB-lite"/>
    </source>
</evidence>
<evidence type="ECO:0000256" key="9">
    <source>
        <dbReference type="ARBA" id="ARBA00022984"/>
    </source>
</evidence>
<keyword evidence="3 17" id="KW-0121">Carboxypeptidase</keyword>
<keyword evidence="18" id="KW-1185">Reference proteome</keyword>
<dbReference type="PROSITE" id="PS51178">
    <property type="entry name" value="PASTA"/>
    <property type="match status" value="1"/>
</dbReference>
<dbReference type="GO" id="GO:0008955">
    <property type="term" value="F:peptidoglycan glycosyltransferase activity"/>
    <property type="evidence" value="ECO:0007669"/>
    <property type="project" value="UniProtKB-EC"/>
</dbReference>
<dbReference type="RefSeq" id="WP_044883900.1">
    <property type="nucleotide sequence ID" value="NZ_JYFN01000006.1"/>
</dbReference>
<accession>A0A0D8BJV6</accession>
<keyword evidence="5" id="KW-0328">Glycosyltransferase</keyword>
<dbReference type="GO" id="GO:0008360">
    <property type="term" value="P:regulation of cell shape"/>
    <property type="evidence" value="ECO:0007669"/>
    <property type="project" value="UniProtKB-KW"/>
</dbReference>
<dbReference type="InterPro" id="IPR001264">
    <property type="entry name" value="Glyco_trans_51"/>
</dbReference>
<dbReference type="Pfam" id="PF00905">
    <property type="entry name" value="Transpeptidase"/>
    <property type="match status" value="1"/>
</dbReference>
<evidence type="ECO:0000256" key="15">
    <source>
        <dbReference type="SAM" id="Phobius"/>
    </source>
</evidence>
<comment type="catalytic activity">
    <reaction evidence="13">
        <text>[GlcNAc-(1-&gt;4)-Mur2Ac(oyl-L-Ala-gamma-D-Glu-L-Lys-D-Ala-D-Ala)](n)-di-trans,octa-cis-undecaprenyl diphosphate + beta-D-GlcNAc-(1-&gt;4)-Mur2Ac(oyl-L-Ala-gamma-D-Glu-L-Lys-D-Ala-D-Ala)-di-trans,octa-cis-undecaprenyl diphosphate = [GlcNAc-(1-&gt;4)-Mur2Ac(oyl-L-Ala-gamma-D-Glu-L-Lys-D-Ala-D-Ala)](n+1)-di-trans,octa-cis-undecaprenyl diphosphate + di-trans,octa-cis-undecaprenyl diphosphate + H(+)</text>
        <dbReference type="Rhea" id="RHEA:23708"/>
        <dbReference type="Rhea" id="RHEA-COMP:9602"/>
        <dbReference type="Rhea" id="RHEA-COMP:9603"/>
        <dbReference type="ChEBI" id="CHEBI:15378"/>
        <dbReference type="ChEBI" id="CHEBI:58405"/>
        <dbReference type="ChEBI" id="CHEBI:60033"/>
        <dbReference type="ChEBI" id="CHEBI:78435"/>
        <dbReference type="EC" id="2.4.99.28"/>
    </reaction>
</comment>
<evidence type="ECO:0000256" key="3">
    <source>
        <dbReference type="ARBA" id="ARBA00022645"/>
    </source>
</evidence>
<evidence type="ECO:0000313" key="17">
    <source>
        <dbReference type="EMBL" id="KJE24411.1"/>
    </source>
</evidence>
<dbReference type="PATRIC" id="fig|1502723.3.peg.4919"/>
<keyword evidence="15" id="KW-0812">Transmembrane</keyword>
<sequence>MTTPPGYPVPSGQPPPGRRPTQAGPVSTAAVRDREVGDLYRPGFATGGQSGSGGRGGFGGQSGSGGPGGTGGRRAGRTVRRLAVAGVLSVVAGVLVGMLALPVVGAVGLTVKNSADDFMNLPANLTVPPLAQASRILDARGNQIAVLSGEQNREVVPLSRVPQVMRQAVVDIEDSRFYEHDGLDYKGLARAYLTNRENGEVTQGGSTLTQQYVKNVLLMSATTPEEKKAATEQTVRRKLREARYALYLEAHLSKDEILERYLNIAYFGDGAYGIEVAAKHYFNVDVDRLTLPQAATLAGLVKNPTSFNPVLHPQAARERRNVVLDRMLELHHLSQADFRQAHDSKLVLDRPARSADPCADSGAPFFCALVRQQLLNDRTFAPTEEDARRLLFEGGLTIRTTLDPVAQQSAQSAAAEVIPIGNRVAASVAMMQPGTGQVLAVAINREYGATDDGKPASLSTDFVHTKEVYPVDEDSFSPGSTFKVFTLISALESGLPLSTTLHAPVCYHSDVFPNPDPQGKNCYGNADPSEDGFYSLTTATWGSVNTYYIQLAEKLGVLKTAEVARRMGVSSCRIRPAKNDDPECKGIDGISRVDGSSILGSNEISTMDLATAYSTLAARGRRCDPRTVLAITQRVGGADRPLPFNAGAPCQQVLDPKIADTVSAVLQGVINHGTASGNGQIGRPAAGKTGTAEGFSTASFAGYIPQLAAAVTLADPRGPTSHPLTNVLGRNVFGGGYPAQVWSRTMIRTINGLSLPVEPLPAPDDTQPQVPAKVLPNVVGQPQQVAEQMLVQLGFHVTSQPVPAPVAPGIVVYMSPSPGGPVSINTEIKLSISGGLTGTPVLPGGSPPAGLGQPVPPGGGPGLPGVFGANPREQLSSPASPGTNPADWARRPRRNRR</sequence>
<feature type="transmembrane region" description="Helical" evidence="15">
    <location>
        <begin position="82"/>
        <end position="109"/>
    </location>
</feature>
<keyword evidence="6" id="KW-0808">Transferase</keyword>
<evidence type="ECO:0000256" key="4">
    <source>
        <dbReference type="ARBA" id="ARBA00022670"/>
    </source>
</evidence>
<dbReference type="AlphaFoldDB" id="A0A0D8BJV6"/>
<dbReference type="InterPro" id="IPR036950">
    <property type="entry name" value="PBP_transglycosylase"/>
</dbReference>
<dbReference type="GO" id="GO:0071555">
    <property type="term" value="P:cell wall organization"/>
    <property type="evidence" value="ECO:0007669"/>
    <property type="project" value="UniProtKB-KW"/>
</dbReference>
<protein>
    <submittedName>
        <fullName evidence="17">Membrane carboxypeptidase (Penicillin-binding protein)</fullName>
    </submittedName>
</protein>
<keyword evidence="15" id="KW-0472">Membrane</keyword>
<evidence type="ECO:0000256" key="10">
    <source>
        <dbReference type="ARBA" id="ARBA00023268"/>
    </source>
</evidence>
<feature type="compositionally biased region" description="Polar residues" evidence="14">
    <location>
        <begin position="873"/>
        <end position="883"/>
    </location>
</feature>
<dbReference type="InterPro" id="IPR012338">
    <property type="entry name" value="Beta-lactam/transpept-like"/>
</dbReference>
<evidence type="ECO:0000256" key="12">
    <source>
        <dbReference type="ARBA" id="ARBA00034000"/>
    </source>
</evidence>
<dbReference type="GO" id="GO:0009002">
    <property type="term" value="F:serine-type D-Ala-D-Ala carboxypeptidase activity"/>
    <property type="evidence" value="ECO:0007669"/>
    <property type="project" value="UniProtKB-EC"/>
</dbReference>
<feature type="compositionally biased region" description="Low complexity" evidence="14">
    <location>
        <begin position="839"/>
        <end position="853"/>
    </location>
</feature>
<organism evidence="17 18">
    <name type="scientific">Frankia torreyi</name>
    <dbReference type="NCBI Taxonomy" id="1856"/>
    <lineage>
        <taxon>Bacteria</taxon>
        <taxon>Bacillati</taxon>
        <taxon>Actinomycetota</taxon>
        <taxon>Actinomycetes</taxon>
        <taxon>Frankiales</taxon>
        <taxon>Frankiaceae</taxon>
        <taxon>Frankia</taxon>
    </lineage>
</organism>
<keyword evidence="4" id="KW-0645">Protease</keyword>
<comment type="similarity">
    <text evidence="1">In the C-terminal section; belongs to the transpeptidase family.</text>
</comment>
<evidence type="ECO:0000256" key="6">
    <source>
        <dbReference type="ARBA" id="ARBA00022679"/>
    </source>
</evidence>
<dbReference type="InterPro" id="IPR005543">
    <property type="entry name" value="PASTA_dom"/>
</dbReference>
<keyword evidence="8" id="KW-0133">Cell shape</keyword>
<evidence type="ECO:0000313" key="18">
    <source>
        <dbReference type="Proteomes" id="UP000032545"/>
    </source>
</evidence>
<keyword evidence="15" id="KW-1133">Transmembrane helix</keyword>
<dbReference type="SUPFAM" id="SSF53955">
    <property type="entry name" value="Lysozyme-like"/>
    <property type="match status" value="1"/>
</dbReference>
<dbReference type="GO" id="GO:0009252">
    <property type="term" value="P:peptidoglycan biosynthetic process"/>
    <property type="evidence" value="ECO:0007669"/>
    <property type="project" value="UniProtKB-KW"/>
</dbReference>
<dbReference type="InterPro" id="IPR001460">
    <property type="entry name" value="PCN-bd_Tpept"/>
</dbReference>
<dbReference type="CDD" id="cd06577">
    <property type="entry name" value="PASTA_pknB"/>
    <property type="match status" value="1"/>
</dbReference>
<evidence type="ECO:0000256" key="7">
    <source>
        <dbReference type="ARBA" id="ARBA00022801"/>
    </source>
</evidence>
<feature type="region of interest" description="Disordered" evidence="14">
    <location>
        <begin position="839"/>
        <end position="897"/>
    </location>
</feature>
<dbReference type="SMART" id="SM00740">
    <property type="entry name" value="PASTA"/>
    <property type="match status" value="1"/>
</dbReference>
<comment type="similarity">
    <text evidence="2">In the N-terminal section; belongs to the glycosyltransferase 51 family.</text>
</comment>
<feature type="compositionally biased region" description="Gly residues" evidence="14">
    <location>
        <begin position="45"/>
        <end position="73"/>
    </location>
</feature>
<dbReference type="SUPFAM" id="SSF56601">
    <property type="entry name" value="beta-lactamase/transpeptidase-like"/>
    <property type="match status" value="1"/>
</dbReference>
<dbReference type="Gene3D" id="1.10.3810.10">
    <property type="entry name" value="Biosynthetic peptidoglycan transglycosylase-like"/>
    <property type="match status" value="1"/>
</dbReference>
<dbReference type="PANTHER" id="PTHR32282:SF33">
    <property type="entry name" value="PEPTIDOGLYCAN GLYCOSYLTRANSFERASE"/>
    <property type="match status" value="1"/>
</dbReference>
<dbReference type="Pfam" id="PF03793">
    <property type="entry name" value="PASTA"/>
    <property type="match status" value="1"/>
</dbReference>
<evidence type="ECO:0000256" key="8">
    <source>
        <dbReference type="ARBA" id="ARBA00022960"/>
    </source>
</evidence>
<comment type="caution">
    <text evidence="17">The sequence shown here is derived from an EMBL/GenBank/DDBJ whole genome shotgun (WGS) entry which is preliminary data.</text>
</comment>
<feature type="compositionally biased region" description="Pro residues" evidence="14">
    <location>
        <begin position="1"/>
        <end position="18"/>
    </location>
</feature>
<dbReference type="EMBL" id="JYFN01000006">
    <property type="protein sequence ID" value="KJE24411.1"/>
    <property type="molecule type" value="Genomic_DNA"/>
</dbReference>
<reference evidence="18" key="1">
    <citation type="submission" date="2015-02" db="EMBL/GenBank/DDBJ databases">
        <title>Draft Genome of Frankia sp. CpI1-S.</title>
        <authorList>
            <person name="Oshone R.T."/>
            <person name="Ngom M."/>
            <person name="Ghodhbane-Gtari F."/>
            <person name="Gtari M."/>
            <person name="Morris K."/>
            <person name="Thomas K."/>
            <person name="Sen A."/>
            <person name="Tisa L.S."/>
        </authorList>
    </citation>
    <scope>NUCLEOTIDE SEQUENCE [LARGE SCALE GENOMIC DNA]</scope>
    <source>
        <strain evidence="18">CpI1-S</strain>
    </source>
</reference>
<dbReference type="GO" id="GO:0008658">
    <property type="term" value="F:penicillin binding"/>
    <property type="evidence" value="ECO:0007669"/>
    <property type="project" value="InterPro"/>
</dbReference>
<feature type="domain" description="PASTA" evidence="16">
    <location>
        <begin position="769"/>
        <end position="834"/>
    </location>
</feature>
<feature type="region of interest" description="Disordered" evidence="14">
    <location>
        <begin position="1"/>
        <end position="75"/>
    </location>
</feature>
<dbReference type="OrthoDB" id="7911552at2"/>
<dbReference type="PANTHER" id="PTHR32282">
    <property type="entry name" value="BINDING PROTEIN TRANSPEPTIDASE, PUTATIVE-RELATED"/>
    <property type="match status" value="1"/>
</dbReference>
<gene>
    <name evidence="17" type="ORF">FF36_01139</name>
</gene>
<reference evidence="17 18" key="2">
    <citation type="journal article" date="2016" name="Genome Announc.">
        <title>Permanent Draft Genome Sequences for Two Variants of Frankia sp. Strain CpI1, the First Frankia Strain Isolated from Root Nodules of Comptonia peregrina.</title>
        <authorList>
            <person name="Oshone R."/>
            <person name="Hurst S.G.IV."/>
            <person name="Abebe-Akele F."/>
            <person name="Simpson S."/>
            <person name="Morris K."/>
            <person name="Thomas W.K."/>
            <person name="Tisa L.S."/>
        </authorList>
    </citation>
    <scope>NUCLEOTIDE SEQUENCE [LARGE SCALE GENOMIC DNA]</scope>
    <source>
        <strain evidence="18">CpI1-S</strain>
    </source>
</reference>
<proteinExistence type="inferred from homology"/>
<dbReference type="Proteomes" id="UP000032545">
    <property type="component" value="Unassembled WGS sequence"/>
</dbReference>
<evidence type="ECO:0000259" key="16">
    <source>
        <dbReference type="PROSITE" id="PS51178"/>
    </source>
</evidence>
<dbReference type="GO" id="GO:0030288">
    <property type="term" value="C:outer membrane-bounded periplasmic space"/>
    <property type="evidence" value="ECO:0007669"/>
    <property type="project" value="TreeGrafter"/>
</dbReference>
<keyword evidence="9" id="KW-0573">Peptidoglycan synthesis</keyword>
<dbReference type="Gene3D" id="3.30.10.20">
    <property type="match status" value="1"/>
</dbReference>
<dbReference type="Gene3D" id="3.40.710.10">
    <property type="entry name" value="DD-peptidase/beta-lactamase superfamily"/>
    <property type="match status" value="1"/>
</dbReference>
<evidence type="ECO:0000256" key="11">
    <source>
        <dbReference type="ARBA" id="ARBA00023316"/>
    </source>
</evidence>
<evidence type="ECO:0000256" key="1">
    <source>
        <dbReference type="ARBA" id="ARBA00007090"/>
    </source>
</evidence>
<evidence type="ECO:0000256" key="5">
    <source>
        <dbReference type="ARBA" id="ARBA00022676"/>
    </source>
</evidence>
<dbReference type="InterPro" id="IPR050396">
    <property type="entry name" value="Glycosyltr_51/Transpeptidase"/>
</dbReference>